<feature type="region of interest" description="Disordered" evidence="1">
    <location>
        <begin position="1143"/>
        <end position="1170"/>
    </location>
</feature>
<gene>
    <name evidence="3" type="ORF">BGZ97_009394</name>
</gene>
<protein>
    <recommendedName>
        <fullName evidence="2">PH domain-containing protein</fullName>
    </recommendedName>
</protein>
<evidence type="ECO:0000256" key="1">
    <source>
        <dbReference type="SAM" id="MobiDB-lite"/>
    </source>
</evidence>
<dbReference type="EMBL" id="JAAAIN010000450">
    <property type="protein sequence ID" value="KAG0314334.1"/>
    <property type="molecule type" value="Genomic_DNA"/>
</dbReference>
<dbReference type="Gene3D" id="2.30.29.30">
    <property type="entry name" value="Pleckstrin-homology domain (PH domain)/Phosphotyrosine-binding domain (PTB)"/>
    <property type="match status" value="1"/>
</dbReference>
<feature type="region of interest" description="Disordered" evidence="1">
    <location>
        <begin position="736"/>
        <end position="805"/>
    </location>
</feature>
<feature type="region of interest" description="Disordered" evidence="1">
    <location>
        <begin position="1333"/>
        <end position="1376"/>
    </location>
</feature>
<feature type="region of interest" description="Disordered" evidence="1">
    <location>
        <begin position="1286"/>
        <end position="1321"/>
    </location>
</feature>
<dbReference type="Proteomes" id="UP000823405">
    <property type="component" value="Unassembled WGS sequence"/>
</dbReference>
<feature type="region of interest" description="Disordered" evidence="1">
    <location>
        <begin position="1"/>
        <end position="44"/>
    </location>
</feature>
<evidence type="ECO:0000259" key="2">
    <source>
        <dbReference type="PROSITE" id="PS50003"/>
    </source>
</evidence>
<keyword evidence="4" id="KW-1185">Reference proteome</keyword>
<dbReference type="InterPro" id="IPR011993">
    <property type="entry name" value="PH-like_dom_sf"/>
</dbReference>
<feature type="region of interest" description="Disordered" evidence="1">
    <location>
        <begin position="1593"/>
        <end position="1653"/>
    </location>
</feature>
<feature type="compositionally biased region" description="Polar residues" evidence="1">
    <location>
        <begin position="1"/>
        <end position="12"/>
    </location>
</feature>
<feature type="compositionally biased region" description="Basic and acidic residues" evidence="1">
    <location>
        <begin position="485"/>
        <end position="494"/>
    </location>
</feature>
<accession>A0A9P6RBI4</accession>
<proteinExistence type="predicted"/>
<feature type="domain" description="PH" evidence="2">
    <location>
        <begin position="125"/>
        <end position="253"/>
    </location>
</feature>
<evidence type="ECO:0000313" key="3">
    <source>
        <dbReference type="EMBL" id="KAG0314334.1"/>
    </source>
</evidence>
<feature type="compositionally biased region" description="Low complexity" evidence="1">
    <location>
        <begin position="1156"/>
        <end position="1165"/>
    </location>
</feature>
<feature type="compositionally biased region" description="Polar residues" evidence="1">
    <location>
        <begin position="1245"/>
        <end position="1256"/>
    </location>
</feature>
<evidence type="ECO:0000313" key="4">
    <source>
        <dbReference type="Proteomes" id="UP000823405"/>
    </source>
</evidence>
<feature type="region of interest" description="Disordered" evidence="1">
    <location>
        <begin position="1190"/>
        <end position="1271"/>
    </location>
</feature>
<feature type="compositionally biased region" description="Low complexity" evidence="1">
    <location>
        <begin position="783"/>
        <end position="803"/>
    </location>
</feature>
<feature type="region of interest" description="Disordered" evidence="1">
    <location>
        <begin position="684"/>
        <end position="711"/>
    </location>
</feature>
<dbReference type="SUPFAM" id="SSF50729">
    <property type="entry name" value="PH domain-like"/>
    <property type="match status" value="1"/>
</dbReference>
<comment type="caution">
    <text evidence="3">The sequence shown here is derived from an EMBL/GenBank/DDBJ whole genome shotgun (WGS) entry which is preliminary data.</text>
</comment>
<feature type="region of interest" description="Disordered" evidence="1">
    <location>
        <begin position="1450"/>
        <end position="1473"/>
    </location>
</feature>
<feature type="compositionally biased region" description="Low complexity" evidence="1">
    <location>
        <begin position="737"/>
        <end position="754"/>
    </location>
</feature>
<feature type="compositionally biased region" description="Basic and acidic residues" evidence="1">
    <location>
        <begin position="1208"/>
        <end position="1230"/>
    </location>
</feature>
<dbReference type="InterPro" id="IPR001849">
    <property type="entry name" value="PH_domain"/>
</dbReference>
<feature type="region of interest" description="Disordered" evidence="1">
    <location>
        <begin position="576"/>
        <end position="601"/>
    </location>
</feature>
<dbReference type="PROSITE" id="PS50003">
    <property type="entry name" value="PH_DOMAIN"/>
    <property type="match status" value="1"/>
</dbReference>
<dbReference type="OrthoDB" id="2448857at2759"/>
<feature type="region of interest" description="Disordered" evidence="1">
    <location>
        <begin position="485"/>
        <end position="519"/>
    </location>
</feature>
<feature type="compositionally biased region" description="Polar residues" evidence="1">
    <location>
        <begin position="1118"/>
        <end position="1129"/>
    </location>
</feature>
<organism evidence="3 4">
    <name type="scientific">Linnemannia gamsii</name>
    <dbReference type="NCBI Taxonomy" id="64522"/>
    <lineage>
        <taxon>Eukaryota</taxon>
        <taxon>Fungi</taxon>
        <taxon>Fungi incertae sedis</taxon>
        <taxon>Mucoromycota</taxon>
        <taxon>Mortierellomycotina</taxon>
        <taxon>Mortierellomycetes</taxon>
        <taxon>Mortierellales</taxon>
        <taxon>Mortierellaceae</taxon>
        <taxon>Linnemannia</taxon>
    </lineage>
</organism>
<name>A0A9P6RBI4_9FUNG</name>
<feature type="compositionally biased region" description="Basic and acidic residues" evidence="1">
    <location>
        <begin position="28"/>
        <end position="42"/>
    </location>
</feature>
<feature type="compositionally biased region" description="Polar residues" evidence="1">
    <location>
        <begin position="1354"/>
        <end position="1376"/>
    </location>
</feature>
<feature type="region of interest" description="Disordered" evidence="1">
    <location>
        <begin position="1100"/>
        <end position="1129"/>
    </location>
</feature>
<dbReference type="SMART" id="SM00233">
    <property type="entry name" value="PH"/>
    <property type="match status" value="1"/>
</dbReference>
<dbReference type="CDD" id="cd00821">
    <property type="entry name" value="PH"/>
    <property type="match status" value="1"/>
</dbReference>
<sequence length="1682" mass="178671">MSQDDQGTSPPERQNREGGQSRIPGWSHWRERHNSHTGKTDVNDLGDVLIDCPAEGQEYPNETVQKDCEAWKASFGLFWVAAGHWLDDSRLINSYHLQPQDVLELQRRDHYIQLPPPGSNLSYYDHYAEGVLFKLSKKNRPVSMFSNNNGKESTGVWKERWVVVQGSRLLIYHKRKDVNKKSIDLPASLNIVTRTLPQSSRQMFKFTPSATAMSTTMIALDISPDPADPKLCFRGASEHDINHWIRIFNSLNSTAPLASPMFHGGPGSPMTAGTDMGLLSSAVTGYSPERRRVQTTSTAFSNDASTVPSINPVLISNAAAAISNLHQMQSHQASANNSNGSHTHYRNLSQVNHLKGVPTLDNKELNLLHHHPLNATAKEDTRRRAITEPNRNRLMNPQQQRSHIKHSSKVSAPEIDTKAMGPVDVSNVSEAPFRLDSPPGRKRRPVLGTEYLDNASQVLLATSSARSSTAPVYSGYVWLYIPHATDPRDKDSGDRQPTTNTDSPSGPTTGSPMSQASNSSKATGRYVKCFAAINDQGHFQWVEVKKQNDLGQEQDVKADIKSASRSSYGIQLVPPQYTESPTRRYAEGAPEGANVAPQNSAESAKKSKDFIHASMSSKLRLFFFCIKISPSALKEVLISIVPESPSPTASPPAVILEPIPSITSASSGAAKVANKVRHRLSSSLSTLTTSAKPPLPNVKSQSHSGSISKGKNATWPTIVPLIDKDGGLLHPSVAAVSSSQRSMSHKVSSSSLKSTLTGITTVPPSNSSSWNPSKDGDGQMVQSPASAGSSDPESPSSSTSSSSNVLSLAQGLQKAVRLTRSHSGSDALVGVGYAGYVGDACGSRSAGSSPNGSSTRPKMTLSEVMAAKHASIPDSAATLEQSKLLQQQLDLHQSQQRVDERLARPMAPNQQHQPLQEAVNLESLRPTSEAIRATCPFLELNKESEDDMGSYQQPMITLKGYTETEEGWKILQWALEKFLDEPIQEHSSALPPDDTLIPSYNLPPEVQLSEKAQKFLSAKASLVEEAHLAASMAAVDAVRSPTPDITRHDSGLPTAAAPYSGGGNGGCSGVTVAGPVAMTGSSNGPVAQIRATSVSLTRWMNLSGGGDKDKNKKGTTTHRASSSVSAGSLHATISLTPAPDQQAYVVGRSGDSPPTSSNANKASAAAGGGLSSGVQIKRGLSAANVLSLSVGSGTGLSRPRPRLNQQRSADELSKMLDQSKSDSVDLKVYENDQQQPYAAVDYDRTMSSYHTGTSSNDRSRSRSGLVGVGAGGGQYTTSAAMMHTTGHNTDELFGGSSNNDVNSNSTNGTASTKPQSKGRSHYVDKEYQNVAAANDNNSLSPPSSSGSGYGVAQHSPQRSKVSGSINNTPPNSNRKTGLITSISAAAAAALSPPSSSSSSSSVSSSLTNKHLQTMVMSTGDQWDGGAAGGGALHEIEEGPERVVSYYQDNRNGSATADRPPPLPARSLGETSSRDHISRSSLCSLYGTEFLTVKAAEGPYFSGCKNNSNANNSGDSNKDNNSSDIYGKNGGDGMLQLAEIGYDLGLSLSELENPDGTLRTGVFVDSRPQQEQQQQHAPCATTILLPSSMPARQGLAGGYMGSDESQRGDICSSSPLSFSSTTHPLDPTGQSMLDLRQGDDFGSRGGTGISEGSSLGIKKHHTVLGAGRAAVTGVFGKFRKSVG</sequence>
<reference evidence="3" key="1">
    <citation type="journal article" date="2020" name="Fungal Divers.">
        <title>Resolving the Mortierellaceae phylogeny through synthesis of multi-gene phylogenetics and phylogenomics.</title>
        <authorList>
            <person name="Vandepol N."/>
            <person name="Liber J."/>
            <person name="Desiro A."/>
            <person name="Na H."/>
            <person name="Kennedy M."/>
            <person name="Barry K."/>
            <person name="Grigoriev I.V."/>
            <person name="Miller A.N."/>
            <person name="O'Donnell K."/>
            <person name="Stajich J.E."/>
            <person name="Bonito G."/>
        </authorList>
    </citation>
    <scope>NUCLEOTIDE SEQUENCE</scope>
    <source>
        <strain evidence="3">NVP60</strain>
    </source>
</reference>
<feature type="compositionally biased region" description="Low complexity" evidence="1">
    <location>
        <begin position="1294"/>
        <end position="1308"/>
    </location>
</feature>
<feature type="compositionally biased region" description="Polar residues" evidence="1">
    <location>
        <begin position="698"/>
        <end position="711"/>
    </location>
</feature>
<feature type="compositionally biased region" description="Low complexity" evidence="1">
    <location>
        <begin position="763"/>
        <end position="773"/>
    </location>
</feature>
<feature type="compositionally biased region" description="Low complexity" evidence="1">
    <location>
        <begin position="497"/>
        <end position="514"/>
    </location>
</feature>